<dbReference type="InterPro" id="IPR004183">
    <property type="entry name" value="Xdiol_dOase_suB"/>
</dbReference>
<dbReference type="CDD" id="cd07951">
    <property type="entry name" value="ED_3B_N_AMMECR1"/>
    <property type="match status" value="1"/>
</dbReference>
<accession>G7VA59</accession>
<dbReference type="GO" id="GO:0008198">
    <property type="term" value="F:ferrous iron binding"/>
    <property type="evidence" value="ECO:0007669"/>
    <property type="project" value="InterPro"/>
</dbReference>
<dbReference type="Gene3D" id="3.40.830.10">
    <property type="entry name" value="LigB-like"/>
    <property type="match status" value="1"/>
</dbReference>
<keyword evidence="2" id="KW-0560">Oxidoreductase</keyword>
<dbReference type="eggNOG" id="COG3885">
    <property type="taxonomic scope" value="Bacteria"/>
</dbReference>
<dbReference type="SUPFAM" id="SSF53213">
    <property type="entry name" value="LigB-like"/>
    <property type="match status" value="1"/>
</dbReference>
<reference evidence="2 3" key="2">
    <citation type="journal article" date="2012" name="Stand. Genomic Sci.">
        <title>Genome sequence of the moderately thermophilic, amino-acid-degrading and sulfur-reducing bacterium Thermovirga lienii type strain (Cas60314(T)).</title>
        <authorList>
            <person name="Goker M."/>
            <person name="Saunders E."/>
            <person name="Lapidus A."/>
            <person name="Nolan M."/>
            <person name="Lucas S."/>
            <person name="Hammon N."/>
            <person name="Deshpande S."/>
            <person name="Cheng J.F."/>
            <person name="Han C."/>
            <person name="Tapia R."/>
            <person name="Goodwin L.A."/>
            <person name="Pitluck S."/>
            <person name="Liolios K."/>
            <person name="Mavromatis K."/>
            <person name="Pagani I."/>
            <person name="Ivanova N."/>
            <person name="Mikhailova N."/>
            <person name="Pati A."/>
            <person name="Chen A."/>
            <person name="Palaniappan K."/>
            <person name="Land M."/>
            <person name="Chang Y.J."/>
            <person name="Jeffries C.D."/>
            <person name="Brambilla E.M."/>
            <person name="Rohde M."/>
            <person name="Spring S."/>
            <person name="Detter J.C."/>
            <person name="Woyke T."/>
            <person name="Bristow J."/>
            <person name="Eisen J.A."/>
            <person name="Markowitz V."/>
            <person name="Hugenholtz P."/>
            <person name="Kyrpides N.C."/>
            <person name="Klenk H.P."/>
        </authorList>
    </citation>
    <scope>NUCLEOTIDE SEQUENCE [LARGE SCALE GENOMIC DNA]</scope>
    <source>
        <strain evidence="3">ATCC BAA-1197 / DSM 17291 / Cas60314</strain>
    </source>
</reference>
<organism evidence="2 3">
    <name type="scientific">Thermovirga lienii (strain ATCC BAA-1197 / DSM 17291 / Cas60314)</name>
    <dbReference type="NCBI Taxonomy" id="580340"/>
    <lineage>
        <taxon>Bacteria</taxon>
        <taxon>Thermotogati</taxon>
        <taxon>Synergistota</taxon>
        <taxon>Synergistia</taxon>
        <taxon>Synergistales</taxon>
        <taxon>Thermovirgaceae</taxon>
        <taxon>Thermovirga</taxon>
    </lineage>
</organism>
<name>G7VA59_THELD</name>
<dbReference type="Proteomes" id="UP000005868">
    <property type="component" value="Chromosome"/>
</dbReference>
<keyword evidence="2" id="KW-0223">Dioxygenase</keyword>
<evidence type="ECO:0000313" key="3">
    <source>
        <dbReference type="Proteomes" id="UP000005868"/>
    </source>
</evidence>
<evidence type="ECO:0000259" key="1">
    <source>
        <dbReference type="Pfam" id="PF02900"/>
    </source>
</evidence>
<dbReference type="KEGG" id="tli:Tlie_1026"/>
<keyword evidence="3" id="KW-1185">Reference proteome</keyword>
<reference evidence="3" key="1">
    <citation type="submission" date="2011-10" db="EMBL/GenBank/DDBJ databases">
        <title>The complete genome of chromosome of Thermovirga lienii DSM 17291.</title>
        <authorList>
            <consortium name="US DOE Joint Genome Institute (JGI-PGF)"/>
            <person name="Lucas S."/>
            <person name="Copeland A."/>
            <person name="Lapidus A."/>
            <person name="Glavina del Rio T."/>
            <person name="Dalin E."/>
            <person name="Tice H."/>
            <person name="Bruce D."/>
            <person name="Goodwin L."/>
            <person name="Pitluck S."/>
            <person name="Peters L."/>
            <person name="Mikhailova N."/>
            <person name="Saunders E."/>
            <person name="Kyrpides N."/>
            <person name="Mavromatis K."/>
            <person name="Ivanova N."/>
            <person name="Last F.I."/>
            <person name="Brettin T."/>
            <person name="Detter J.C."/>
            <person name="Han C."/>
            <person name="Larimer F."/>
            <person name="Land M."/>
            <person name="Hauser L."/>
            <person name="Markowitz V."/>
            <person name="Cheng J.-F."/>
            <person name="Hugenholtz P."/>
            <person name="Woyke T."/>
            <person name="Wu D."/>
            <person name="Spring S."/>
            <person name="Schroeder M."/>
            <person name="Brambilla E.-M."/>
            <person name="Klenk H.-P."/>
            <person name="Eisen J.A."/>
        </authorList>
    </citation>
    <scope>NUCLEOTIDE SEQUENCE [LARGE SCALE GENOMIC DNA]</scope>
    <source>
        <strain evidence="3">ATCC BAA-1197 / DSM 17291 / Cas60314</strain>
    </source>
</reference>
<dbReference type="AlphaFoldDB" id="G7VA59"/>
<dbReference type="Pfam" id="PF02900">
    <property type="entry name" value="LigB"/>
    <property type="match status" value="1"/>
</dbReference>
<protein>
    <submittedName>
        <fullName evidence="2">Extradiol ring-cleavage dioxygenase class III protein subunit B</fullName>
    </submittedName>
</protein>
<dbReference type="STRING" id="580340.Tlie_1026"/>
<gene>
    <name evidence="2" type="ordered locus">Tlie_1026</name>
</gene>
<proteinExistence type="predicted"/>
<feature type="domain" description="Extradiol ring-cleavage dioxygenase class III enzyme subunit B" evidence="1">
    <location>
        <begin position="5"/>
        <end position="254"/>
    </location>
</feature>
<dbReference type="EMBL" id="CP003096">
    <property type="protein sequence ID" value="AER66759.1"/>
    <property type="molecule type" value="Genomic_DNA"/>
</dbReference>
<sequence>MWDWAALMPHAPILHKEIAGPMLGRCLSTVEGIKKLVSQIDVDSTSYIFLVDPHAYYYKLGYLAVELAQKYEGSLANFGAPELKVEMEGPGGEGESILNHIKKHISVSVHSKEIYPLDHGAVVPLVFLNNNRKKLPRLILVNPIGLSLADSYSLGKILRSYTSNERWGLLASGDLSHTLTPDAPAGYTKEGAILDRAVVSSLKNSSPEPIFSLNERVIVNAGECGLRSVLIMLGLISGEQVEVLSYEGPFGVGYCTALWKRSSCDKEGY</sequence>
<evidence type="ECO:0000313" key="2">
    <source>
        <dbReference type="EMBL" id="AER66759.1"/>
    </source>
</evidence>
<dbReference type="HOGENOM" id="CLU_089900_0_0_0"/>
<dbReference type="GO" id="GO:0016702">
    <property type="term" value="F:oxidoreductase activity, acting on single donors with incorporation of molecular oxygen, incorporation of two atoms of oxygen"/>
    <property type="evidence" value="ECO:0007669"/>
    <property type="project" value="UniProtKB-ARBA"/>
</dbReference>